<dbReference type="InterPro" id="IPR043688">
    <property type="entry name" value="SAR_endolysin-like"/>
</dbReference>
<dbReference type="Gene3D" id="1.10.530.40">
    <property type="match status" value="1"/>
</dbReference>
<feature type="signal peptide" evidence="7">
    <location>
        <begin position="1"/>
        <end position="19"/>
    </location>
</feature>
<evidence type="ECO:0000256" key="4">
    <source>
        <dbReference type="ARBA" id="ARBA00022801"/>
    </source>
</evidence>
<dbReference type="InterPro" id="IPR023346">
    <property type="entry name" value="Lysozyme-like_dom_sf"/>
</dbReference>
<dbReference type="PANTHER" id="PTHR38107:SF3">
    <property type="entry name" value="LYSOZYME RRRD-RELATED"/>
    <property type="match status" value="1"/>
</dbReference>
<comment type="similarity">
    <text evidence="6">Belongs to the glycosyl hydrolase 24 family.</text>
</comment>
<name>A0ABZ0Q924_9VIBR</name>
<dbReference type="EC" id="3.2.1.17" evidence="6"/>
<dbReference type="HAMAP" id="MF_04136">
    <property type="entry name" value="SAR_ENDOLYSIN"/>
    <property type="match status" value="1"/>
</dbReference>
<keyword evidence="9" id="KW-1185">Reference proteome</keyword>
<dbReference type="Pfam" id="PF00959">
    <property type="entry name" value="Phage_lysozyme"/>
    <property type="match status" value="1"/>
</dbReference>
<organism evidence="8 9">
    <name type="scientific">Vibrio porteresiae DSM 19223</name>
    <dbReference type="NCBI Taxonomy" id="1123496"/>
    <lineage>
        <taxon>Bacteria</taxon>
        <taxon>Pseudomonadati</taxon>
        <taxon>Pseudomonadota</taxon>
        <taxon>Gammaproteobacteria</taxon>
        <taxon>Vibrionales</taxon>
        <taxon>Vibrionaceae</taxon>
        <taxon>Vibrio</taxon>
    </lineage>
</organism>
<evidence type="ECO:0000256" key="7">
    <source>
        <dbReference type="SAM" id="SignalP"/>
    </source>
</evidence>
<evidence type="ECO:0000256" key="2">
    <source>
        <dbReference type="ARBA" id="ARBA00022529"/>
    </source>
</evidence>
<proteinExistence type="inferred from homology"/>
<keyword evidence="3 6" id="KW-0081">Bacteriolytic enzyme</keyword>
<keyword evidence="7" id="KW-0732">Signal</keyword>
<comment type="catalytic activity">
    <reaction evidence="1 6">
        <text>Hydrolysis of (1-&gt;4)-beta-linkages between N-acetylmuramic acid and N-acetyl-D-glucosamine residues in a peptidoglycan and between N-acetyl-D-glucosamine residues in chitodextrins.</text>
        <dbReference type="EC" id="3.2.1.17"/>
    </reaction>
</comment>
<dbReference type="HAMAP" id="MF_04110">
    <property type="entry name" value="ENDOLYSIN_T4"/>
    <property type="match status" value="1"/>
</dbReference>
<dbReference type="InterPro" id="IPR051018">
    <property type="entry name" value="Bacteriophage_GH24"/>
</dbReference>
<evidence type="ECO:0000256" key="1">
    <source>
        <dbReference type="ARBA" id="ARBA00000632"/>
    </source>
</evidence>
<evidence type="ECO:0000313" key="8">
    <source>
        <dbReference type="EMBL" id="WPC72938.1"/>
    </source>
</evidence>
<dbReference type="EMBL" id="CP138203">
    <property type="protein sequence ID" value="WPC72938.1"/>
    <property type="molecule type" value="Genomic_DNA"/>
</dbReference>
<protein>
    <recommendedName>
        <fullName evidence="6">Lysozyme</fullName>
        <ecNumber evidence="6">3.2.1.17</ecNumber>
    </recommendedName>
</protein>
<accession>A0ABZ0Q924</accession>
<dbReference type="SUPFAM" id="SSF53955">
    <property type="entry name" value="Lysozyme-like"/>
    <property type="match status" value="1"/>
</dbReference>
<dbReference type="Proteomes" id="UP001304071">
    <property type="component" value="Chromosome 1"/>
</dbReference>
<evidence type="ECO:0000256" key="3">
    <source>
        <dbReference type="ARBA" id="ARBA00022638"/>
    </source>
</evidence>
<evidence type="ECO:0000313" key="9">
    <source>
        <dbReference type="Proteomes" id="UP001304071"/>
    </source>
</evidence>
<dbReference type="CDD" id="cd16900">
    <property type="entry name" value="endolysin_R21-like"/>
    <property type="match status" value="1"/>
</dbReference>
<evidence type="ECO:0000256" key="6">
    <source>
        <dbReference type="RuleBase" id="RU003788"/>
    </source>
</evidence>
<dbReference type="InterPro" id="IPR023347">
    <property type="entry name" value="Lysozyme_dom_sf"/>
</dbReference>
<dbReference type="InterPro" id="IPR002196">
    <property type="entry name" value="Glyco_hydro_24"/>
</dbReference>
<feature type="chain" id="PRO_5045977262" description="Lysozyme" evidence="7">
    <location>
        <begin position="20"/>
        <end position="157"/>
    </location>
</feature>
<dbReference type="InterPro" id="IPR034690">
    <property type="entry name" value="Endolysin_T4_type"/>
</dbReference>
<keyword evidence="4 6" id="KW-0378">Hydrolase</keyword>
<dbReference type="PANTHER" id="PTHR38107">
    <property type="match status" value="1"/>
</dbReference>
<keyword evidence="2 6" id="KW-0929">Antimicrobial</keyword>
<evidence type="ECO:0000256" key="5">
    <source>
        <dbReference type="ARBA" id="ARBA00023295"/>
    </source>
</evidence>
<gene>
    <name evidence="8" type="ORF">R8Z52_12465</name>
</gene>
<keyword evidence="5 6" id="KW-0326">Glycosidase</keyword>
<sequence>MKSAISRMIAAGASALAMATVMIVPFEGSENKVYYDVAGVPTVCHGHTGPDIIESKTYSPQECDDLLKKDLERVKAQVDPVILVDIPEHTRAALYSFAYNVGTGAFTHSTLLRKLNASDINGACLELKRWVYAGGKKWNGLVSRRKVEEDICSYRPP</sequence>
<reference evidence="8 9" key="1">
    <citation type="submission" date="2023-11" db="EMBL/GenBank/DDBJ databases">
        <title>Plant-associative lifestyle of Vibrio porteresiae and its evolutionary dynamics.</title>
        <authorList>
            <person name="Rameshkumar N."/>
            <person name="Kirti K."/>
        </authorList>
    </citation>
    <scope>NUCLEOTIDE SEQUENCE [LARGE SCALE GENOMIC DNA]</scope>
    <source>
        <strain evidence="8 9">MSSRF30</strain>
    </source>
</reference>